<comment type="caution">
    <text evidence="1">The sequence shown here is derived from an EMBL/GenBank/DDBJ whole genome shotgun (WGS) entry which is preliminary data.</text>
</comment>
<dbReference type="AlphaFoldDB" id="A0AAU9J7M4"/>
<reference evidence="1" key="1">
    <citation type="submission" date="2021-09" db="EMBL/GenBank/DDBJ databases">
        <authorList>
            <consortium name="AG Swart"/>
            <person name="Singh M."/>
            <person name="Singh A."/>
            <person name="Seah K."/>
            <person name="Emmerich C."/>
        </authorList>
    </citation>
    <scope>NUCLEOTIDE SEQUENCE</scope>
    <source>
        <strain evidence="1">ATCC30299</strain>
    </source>
</reference>
<proteinExistence type="predicted"/>
<keyword evidence="2" id="KW-1185">Reference proteome</keyword>
<name>A0AAU9J7M4_9CILI</name>
<evidence type="ECO:0000313" key="2">
    <source>
        <dbReference type="Proteomes" id="UP001162131"/>
    </source>
</evidence>
<sequence>MSKTKLYSQLNGYASIMQTLKELETDGHYDAIFSCLSKVYENKPSSQKESFKENLKVIIENMINVIWSQSIELTTANSLNSPFTSPYNSYEKLEQPKLATIDLNNSPTAEKKPIKISSYKPMSSGEYDLGKYRLSYANLKKKKNESSIFSSLKGEDLALLSDFSYPSGAATFNRERRRLNEIREISPGPGSYETDPEYLRKKSPKAVIPHGGKRIDFAKADTPGPLDYYPLRHYLSKY</sequence>
<accession>A0AAU9J7M4</accession>
<protein>
    <submittedName>
        <fullName evidence="1">Uncharacterized protein</fullName>
    </submittedName>
</protein>
<gene>
    <name evidence="1" type="ORF">BSTOLATCC_MIC32862</name>
</gene>
<evidence type="ECO:0000313" key="1">
    <source>
        <dbReference type="EMBL" id="CAG9322957.1"/>
    </source>
</evidence>
<dbReference type="Proteomes" id="UP001162131">
    <property type="component" value="Unassembled WGS sequence"/>
</dbReference>
<dbReference type="EMBL" id="CAJZBQ010000033">
    <property type="protein sequence ID" value="CAG9322957.1"/>
    <property type="molecule type" value="Genomic_DNA"/>
</dbReference>
<organism evidence="1 2">
    <name type="scientific">Blepharisma stoltei</name>
    <dbReference type="NCBI Taxonomy" id="1481888"/>
    <lineage>
        <taxon>Eukaryota</taxon>
        <taxon>Sar</taxon>
        <taxon>Alveolata</taxon>
        <taxon>Ciliophora</taxon>
        <taxon>Postciliodesmatophora</taxon>
        <taxon>Heterotrichea</taxon>
        <taxon>Heterotrichida</taxon>
        <taxon>Blepharismidae</taxon>
        <taxon>Blepharisma</taxon>
    </lineage>
</organism>